<dbReference type="Proteomes" id="UP000324800">
    <property type="component" value="Unassembled WGS sequence"/>
</dbReference>
<feature type="non-terminal residue" evidence="1">
    <location>
        <position position="94"/>
    </location>
</feature>
<accession>A0A5J4VX62</accession>
<name>A0A5J4VX62_9EUKA</name>
<sequence>MSENRWDFWTRWATRRWIWGRHWSLIRKRRFRTDQSIEQKHGEQLAQTDGLRRETEQCGKMEMRRRGWIVCVDGKRNKEETTEHLLLLGRIHCL</sequence>
<comment type="caution">
    <text evidence="1">The sequence shown here is derived from an EMBL/GenBank/DDBJ whole genome shotgun (WGS) entry which is preliminary data.</text>
</comment>
<dbReference type="EMBL" id="SNRW01004468">
    <property type="protein sequence ID" value="KAA6387217.1"/>
    <property type="molecule type" value="Genomic_DNA"/>
</dbReference>
<reference evidence="1 2" key="1">
    <citation type="submission" date="2019-03" db="EMBL/GenBank/DDBJ databases">
        <title>Single cell metagenomics reveals metabolic interactions within the superorganism composed of flagellate Streblomastix strix and complex community of Bacteroidetes bacteria on its surface.</title>
        <authorList>
            <person name="Treitli S.C."/>
            <person name="Kolisko M."/>
            <person name="Husnik F."/>
            <person name="Keeling P."/>
            <person name="Hampl V."/>
        </authorList>
    </citation>
    <scope>NUCLEOTIDE SEQUENCE [LARGE SCALE GENOMIC DNA]</scope>
    <source>
        <strain evidence="1">ST1C</strain>
    </source>
</reference>
<evidence type="ECO:0000313" key="1">
    <source>
        <dbReference type="EMBL" id="KAA6387217.1"/>
    </source>
</evidence>
<dbReference type="AlphaFoldDB" id="A0A5J4VX62"/>
<organism evidence="1 2">
    <name type="scientific">Streblomastix strix</name>
    <dbReference type="NCBI Taxonomy" id="222440"/>
    <lineage>
        <taxon>Eukaryota</taxon>
        <taxon>Metamonada</taxon>
        <taxon>Preaxostyla</taxon>
        <taxon>Oxymonadida</taxon>
        <taxon>Streblomastigidae</taxon>
        <taxon>Streblomastix</taxon>
    </lineage>
</organism>
<gene>
    <name evidence="1" type="ORF">EZS28_017252</name>
</gene>
<protein>
    <submittedName>
        <fullName evidence="1">Uncharacterized protein</fullName>
    </submittedName>
</protein>
<evidence type="ECO:0000313" key="2">
    <source>
        <dbReference type="Proteomes" id="UP000324800"/>
    </source>
</evidence>
<proteinExistence type="predicted"/>